<dbReference type="eggNOG" id="COG0789">
    <property type="taxonomic scope" value="Bacteria"/>
</dbReference>
<dbReference type="AlphaFoldDB" id="A0YEY4"/>
<reference evidence="4 5" key="1">
    <citation type="journal article" date="2010" name="J. Bacteriol.">
        <title>Genome sequence of the oligotrophic marine Gammaproteobacterium HTCC2143, isolated from the Oregon Coast.</title>
        <authorList>
            <person name="Oh H.M."/>
            <person name="Kang I."/>
            <person name="Ferriera S."/>
            <person name="Giovannoni S.J."/>
            <person name="Cho J.C."/>
        </authorList>
    </citation>
    <scope>NUCLEOTIDE SEQUENCE [LARGE SCALE GENOMIC DNA]</scope>
    <source>
        <strain evidence="4 5">HTCC2143</strain>
    </source>
</reference>
<accession>A0YEY4</accession>
<dbReference type="Gene3D" id="1.10.1660.10">
    <property type="match status" value="1"/>
</dbReference>
<dbReference type="InterPro" id="IPR000551">
    <property type="entry name" value="MerR-type_HTH_dom"/>
</dbReference>
<comment type="caution">
    <text evidence="4">The sequence shown here is derived from an EMBL/GenBank/DDBJ whole genome shotgun (WGS) entry which is preliminary data.</text>
</comment>
<organism evidence="4 5">
    <name type="scientific">marine gamma proteobacterium HTCC2143</name>
    <dbReference type="NCBI Taxonomy" id="247633"/>
    <lineage>
        <taxon>Bacteria</taxon>
        <taxon>Pseudomonadati</taxon>
        <taxon>Pseudomonadota</taxon>
        <taxon>Gammaproteobacteria</taxon>
        <taxon>Cellvibrionales</taxon>
        <taxon>Spongiibacteraceae</taxon>
        <taxon>BD1-7 clade</taxon>
    </lineage>
</organism>
<protein>
    <submittedName>
        <fullName evidence="4">Transcriptional regulator, MerR family protein</fullName>
    </submittedName>
</protein>
<dbReference type="GO" id="GO:0003677">
    <property type="term" value="F:DNA binding"/>
    <property type="evidence" value="ECO:0007669"/>
    <property type="project" value="UniProtKB-KW"/>
</dbReference>
<keyword evidence="5" id="KW-1185">Reference proteome</keyword>
<evidence type="ECO:0000313" key="4">
    <source>
        <dbReference type="EMBL" id="EAW30579.1"/>
    </source>
</evidence>
<evidence type="ECO:0000256" key="1">
    <source>
        <dbReference type="ARBA" id="ARBA00023125"/>
    </source>
</evidence>
<proteinExistence type="predicted"/>
<evidence type="ECO:0000259" key="3">
    <source>
        <dbReference type="PROSITE" id="PS50937"/>
    </source>
</evidence>
<keyword evidence="1" id="KW-0238">DNA-binding</keyword>
<sequence>MSKNKTYKISDLATEFGITTRTIRFYEEKGLLAPKRAGSTRIYQSADRVKLKLILRGKRLGLTLDESLDIIGLYDPAHGNIDQLHQLITKCQEKRTQLQQQYSDLEVMMLDLRNAEKKYQTALAEATSSHQTKIPV</sequence>
<feature type="domain" description="HTH merR-type" evidence="3">
    <location>
        <begin position="6"/>
        <end position="73"/>
    </location>
</feature>
<dbReference type="SMART" id="SM00422">
    <property type="entry name" value="HTH_MERR"/>
    <property type="match status" value="1"/>
</dbReference>
<name>A0YEY4_9GAMM</name>
<feature type="coiled-coil region" evidence="2">
    <location>
        <begin position="81"/>
        <end position="125"/>
    </location>
</feature>
<evidence type="ECO:0000256" key="2">
    <source>
        <dbReference type="SAM" id="Coils"/>
    </source>
</evidence>
<dbReference type="Pfam" id="PF13411">
    <property type="entry name" value="MerR_1"/>
    <property type="match status" value="1"/>
</dbReference>
<dbReference type="CDD" id="cd04776">
    <property type="entry name" value="HTH_GnyR"/>
    <property type="match status" value="1"/>
</dbReference>
<dbReference type="InterPro" id="IPR009061">
    <property type="entry name" value="DNA-bd_dom_put_sf"/>
</dbReference>
<dbReference type="SUPFAM" id="SSF46955">
    <property type="entry name" value="Putative DNA-binding domain"/>
    <property type="match status" value="1"/>
</dbReference>
<dbReference type="STRING" id="247633.GP2143_00532"/>
<dbReference type="PANTHER" id="PTHR30204">
    <property type="entry name" value="REDOX-CYCLING DRUG-SENSING TRANSCRIPTIONAL ACTIVATOR SOXR"/>
    <property type="match status" value="1"/>
</dbReference>
<dbReference type="PROSITE" id="PS50937">
    <property type="entry name" value="HTH_MERR_2"/>
    <property type="match status" value="1"/>
</dbReference>
<dbReference type="OrthoDB" id="9803659at2"/>
<evidence type="ECO:0000313" key="5">
    <source>
        <dbReference type="Proteomes" id="UP000004931"/>
    </source>
</evidence>
<gene>
    <name evidence="4" type="ORF">GP2143_00532</name>
</gene>
<dbReference type="Proteomes" id="UP000004931">
    <property type="component" value="Unassembled WGS sequence"/>
</dbReference>
<keyword evidence="2" id="KW-0175">Coiled coil</keyword>
<dbReference type="PANTHER" id="PTHR30204:SF58">
    <property type="entry name" value="HTH-TYPE TRANSCRIPTIONAL REGULATOR YFMP"/>
    <property type="match status" value="1"/>
</dbReference>
<dbReference type="EMBL" id="AAVT01000007">
    <property type="protein sequence ID" value="EAW30579.1"/>
    <property type="molecule type" value="Genomic_DNA"/>
</dbReference>
<dbReference type="GO" id="GO:0003700">
    <property type="term" value="F:DNA-binding transcription factor activity"/>
    <property type="evidence" value="ECO:0007669"/>
    <property type="project" value="InterPro"/>
</dbReference>
<dbReference type="InterPro" id="IPR047057">
    <property type="entry name" value="MerR_fam"/>
</dbReference>